<dbReference type="EMBL" id="SOSA01000020">
    <property type="protein sequence ID" value="THC99343.1"/>
    <property type="molecule type" value="Genomic_DNA"/>
</dbReference>
<evidence type="ECO:0000313" key="2">
    <source>
        <dbReference type="EMBL" id="THC99343.1"/>
    </source>
</evidence>
<evidence type="ECO:0000313" key="3">
    <source>
        <dbReference type="Proteomes" id="UP000308092"/>
    </source>
</evidence>
<accession>A0A4S3JVC6</accession>
<reference evidence="2 3" key="1">
    <citation type="submission" date="2019-03" db="EMBL/GenBank/DDBJ databases">
        <title>The genome sequence of a newly discovered highly antifungal drug resistant Aspergillus species, Aspergillus tanneri NIH 1004.</title>
        <authorList>
            <person name="Mounaud S."/>
            <person name="Singh I."/>
            <person name="Joardar V."/>
            <person name="Pakala S."/>
            <person name="Pakala S."/>
            <person name="Venepally P."/>
            <person name="Hoover J."/>
            <person name="Nierman W."/>
            <person name="Chung J."/>
            <person name="Losada L."/>
        </authorList>
    </citation>
    <scope>NUCLEOTIDE SEQUENCE [LARGE SCALE GENOMIC DNA]</scope>
    <source>
        <strain evidence="2 3">NIH1004</strain>
    </source>
</reference>
<keyword evidence="3" id="KW-1185">Reference proteome</keyword>
<evidence type="ECO:0000256" key="1">
    <source>
        <dbReference type="SAM" id="SignalP"/>
    </source>
</evidence>
<organism evidence="2 3">
    <name type="scientific">Aspergillus tanneri</name>
    <dbReference type="NCBI Taxonomy" id="1220188"/>
    <lineage>
        <taxon>Eukaryota</taxon>
        <taxon>Fungi</taxon>
        <taxon>Dikarya</taxon>
        <taxon>Ascomycota</taxon>
        <taxon>Pezizomycotina</taxon>
        <taxon>Eurotiomycetes</taxon>
        <taxon>Eurotiomycetidae</taxon>
        <taxon>Eurotiales</taxon>
        <taxon>Aspergillaceae</taxon>
        <taxon>Aspergillus</taxon>
        <taxon>Aspergillus subgen. Circumdati</taxon>
    </lineage>
</organism>
<comment type="caution">
    <text evidence="2">The sequence shown here is derived from an EMBL/GenBank/DDBJ whole genome shotgun (WGS) entry which is preliminary data.</text>
</comment>
<dbReference type="STRING" id="1220188.A0A4S3JVC6"/>
<proteinExistence type="predicted"/>
<name>A0A4S3JVC6_9EURO</name>
<dbReference type="Proteomes" id="UP000308092">
    <property type="component" value="Unassembled WGS sequence"/>
</dbReference>
<sequence length="185" mass="19891">MKLSAILPAFAAFHLVQGLEAPVPGYGVEEFTWEVETKPGGPTVALNGTIQEIYAELIEINPIYDLDFAARATEASISNDDGTPHLRKRFDVTCNIYTKTLRTRIQEGITYLRGVSAVLITLLSGGAMITRRQKPLAGSTTLPIVLRLSSINVAQLVALSLAKRIMGITGEALFAGIHAELAVGE</sequence>
<dbReference type="AlphaFoldDB" id="A0A4S3JVC6"/>
<feature type="chain" id="PRO_5020367022" evidence="1">
    <location>
        <begin position="19"/>
        <end position="185"/>
    </location>
</feature>
<keyword evidence="1" id="KW-0732">Signal</keyword>
<dbReference type="VEuPathDB" id="FungiDB:EYZ11_001155"/>
<protein>
    <submittedName>
        <fullName evidence="2">Uncharacterized protein</fullName>
    </submittedName>
</protein>
<feature type="signal peptide" evidence="1">
    <location>
        <begin position="1"/>
        <end position="18"/>
    </location>
</feature>
<gene>
    <name evidence="2" type="ORF">EYZ11_001155</name>
</gene>